<proteinExistence type="predicted"/>
<dbReference type="Proteomes" id="UP000823046">
    <property type="component" value="Unassembled WGS sequence"/>
</dbReference>
<keyword evidence="3" id="KW-1185">Reference proteome</keyword>
<organism evidence="2 3">
    <name type="scientific">Cardiosporidium cionae</name>
    <dbReference type="NCBI Taxonomy" id="476202"/>
    <lineage>
        <taxon>Eukaryota</taxon>
        <taxon>Sar</taxon>
        <taxon>Alveolata</taxon>
        <taxon>Apicomplexa</taxon>
        <taxon>Aconoidasida</taxon>
        <taxon>Nephromycida</taxon>
        <taxon>Cardiosporidium</taxon>
    </lineage>
</organism>
<keyword evidence="1" id="KW-1133">Transmembrane helix</keyword>
<keyword evidence="1" id="KW-0472">Membrane</keyword>
<reference evidence="2 3" key="1">
    <citation type="journal article" date="2020" name="bioRxiv">
        <title>Metabolic contributions of an alphaproteobacterial endosymbiont in the apicomplexan Cardiosporidium cionae.</title>
        <authorList>
            <person name="Hunter E.S."/>
            <person name="Paight C.J."/>
            <person name="Lane C.E."/>
        </authorList>
    </citation>
    <scope>NUCLEOTIDE SEQUENCE [LARGE SCALE GENOMIC DNA]</scope>
    <source>
        <strain evidence="2">ESH_2018</strain>
    </source>
</reference>
<feature type="transmembrane region" description="Helical" evidence="1">
    <location>
        <begin position="122"/>
        <end position="146"/>
    </location>
</feature>
<gene>
    <name evidence="2" type="ORF">IE077_001686</name>
</gene>
<keyword evidence="1" id="KW-0812">Transmembrane</keyword>
<comment type="caution">
    <text evidence="2">The sequence shown here is derived from an EMBL/GenBank/DDBJ whole genome shotgun (WGS) entry which is preliminary data.</text>
</comment>
<dbReference type="EMBL" id="JADAQX010000968">
    <property type="protein sequence ID" value="KAF8819090.1"/>
    <property type="molecule type" value="Genomic_DNA"/>
</dbReference>
<name>A0ABQ7J575_9APIC</name>
<evidence type="ECO:0000313" key="3">
    <source>
        <dbReference type="Proteomes" id="UP000823046"/>
    </source>
</evidence>
<protein>
    <submittedName>
        <fullName evidence="2">Uncharacterized protein</fullName>
    </submittedName>
</protein>
<accession>A0ABQ7J575</accession>
<evidence type="ECO:0000313" key="2">
    <source>
        <dbReference type="EMBL" id="KAF8819090.1"/>
    </source>
</evidence>
<sequence>MQRERQSKDAATTNDVMQKLRLVKRNRLQTEKQHCEVFQFCKKYKLPEYVGEVLYSKKYRSTDSKIFLSIDDSVLTHMGIKQDDKVAFLKAKENHIRSLDEEVDSLLRIQEDQRKLKWNKKLLTAFLSFVVLACGLYLVFRLMMFFT</sequence>
<evidence type="ECO:0000256" key="1">
    <source>
        <dbReference type="SAM" id="Phobius"/>
    </source>
</evidence>